<feature type="domain" description="Glucose-methanol-choline oxidoreductase C-terminal" evidence="6">
    <location>
        <begin position="359"/>
        <end position="491"/>
    </location>
</feature>
<organism evidence="7 8">
    <name type="scientific">Yinghuangia aomiensis</name>
    <dbReference type="NCBI Taxonomy" id="676205"/>
    <lineage>
        <taxon>Bacteria</taxon>
        <taxon>Bacillati</taxon>
        <taxon>Actinomycetota</taxon>
        <taxon>Actinomycetes</taxon>
        <taxon>Kitasatosporales</taxon>
        <taxon>Streptomycetaceae</taxon>
        <taxon>Yinghuangia</taxon>
    </lineage>
</organism>
<dbReference type="Gene3D" id="3.50.50.60">
    <property type="entry name" value="FAD/NAD(P)-binding domain"/>
    <property type="match status" value="1"/>
</dbReference>
<evidence type="ECO:0000256" key="3">
    <source>
        <dbReference type="ARBA" id="ARBA00022630"/>
    </source>
</evidence>
<dbReference type="PANTHER" id="PTHR11552:SF147">
    <property type="entry name" value="CHOLINE DEHYDROGENASE, MITOCHONDRIAL"/>
    <property type="match status" value="1"/>
</dbReference>
<evidence type="ECO:0000256" key="4">
    <source>
        <dbReference type="ARBA" id="ARBA00022827"/>
    </source>
</evidence>
<reference evidence="8" key="1">
    <citation type="journal article" date="2019" name="Int. J. Syst. Evol. Microbiol.">
        <title>The Global Catalogue of Microorganisms (GCM) 10K type strain sequencing project: providing services to taxonomists for standard genome sequencing and annotation.</title>
        <authorList>
            <consortium name="The Broad Institute Genomics Platform"/>
            <consortium name="The Broad Institute Genome Sequencing Center for Infectious Disease"/>
            <person name="Wu L."/>
            <person name="Ma J."/>
        </authorList>
    </citation>
    <scope>NUCLEOTIDE SEQUENCE [LARGE SCALE GENOMIC DNA]</scope>
    <source>
        <strain evidence="8">JCM 17986</strain>
    </source>
</reference>
<accession>A0ABP9GZR4</accession>
<keyword evidence="3" id="KW-0285">Flavoprotein</keyword>
<evidence type="ECO:0000313" key="7">
    <source>
        <dbReference type="EMBL" id="GAA4955151.1"/>
    </source>
</evidence>
<dbReference type="InterPro" id="IPR000172">
    <property type="entry name" value="GMC_OxRdtase_N"/>
</dbReference>
<dbReference type="InterPro" id="IPR012132">
    <property type="entry name" value="GMC_OxRdtase"/>
</dbReference>
<name>A0ABP9GZR4_9ACTN</name>
<dbReference type="InterPro" id="IPR007867">
    <property type="entry name" value="GMC_OxRtase_C"/>
</dbReference>
<dbReference type="InterPro" id="IPR036188">
    <property type="entry name" value="FAD/NAD-bd_sf"/>
</dbReference>
<proteinExistence type="inferred from homology"/>
<gene>
    <name evidence="7" type="ORF">GCM10023205_16240</name>
</gene>
<dbReference type="PANTHER" id="PTHR11552">
    <property type="entry name" value="GLUCOSE-METHANOL-CHOLINE GMC OXIDOREDUCTASE"/>
    <property type="match status" value="1"/>
</dbReference>
<evidence type="ECO:0000259" key="5">
    <source>
        <dbReference type="Pfam" id="PF00732"/>
    </source>
</evidence>
<dbReference type="Proteomes" id="UP001500466">
    <property type="component" value="Unassembled WGS sequence"/>
</dbReference>
<dbReference type="Gene3D" id="3.30.410.40">
    <property type="match status" value="1"/>
</dbReference>
<evidence type="ECO:0000313" key="8">
    <source>
        <dbReference type="Proteomes" id="UP001500466"/>
    </source>
</evidence>
<dbReference type="SUPFAM" id="SSF54373">
    <property type="entry name" value="FAD-linked reductases, C-terminal domain"/>
    <property type="match status" value="1"/>
</dbReference>
<protein>
    <submittedName>
        <fullName evidence="7">GMC family oxidoreductase N-terminal domain-containing protein</fullName>
    </submittedName>
</protein>
<evidence type="ECO:0000256" key="2">
    <source>
        <dbReference type="ARBA" id="ARBA00010790"/>
    </source>
</evidence>
<keyword evidence="4" id="KW-0274">FAD</keyword>
<dbReference type="RefSeq" id="WP_345674634.1">
    <property type="nucleotide sequence ID" value="NZ_BAABHS010000005.1"/>
</dbReference>
<comment type="caution">
    <text evidence="7">The sequence shown here is derived from an EMBL/GenBank/DDBJ whole genome shotgun (WGS) entry which is preliminary data.</text>
</comment>
<evidence type="ECO:0000256" key="1">
    <source>
        <dbReference type="ARBA" id="ARBA00001974"/>
    </source>
</evidence>
<evidence type="ECO:0000259" key="6">
    <source>
        <dbReference type="Pfam" id="PF05199"/>
    </source>
</evidence>
<dbReference type="SUPFAM" id="SSF51905">
    <property type="entry name" value="FAD/NAD(P)-binding domain"/>
    <property type="match status" value="1"/>
</dbReference>
<dbReference type="EMBL" id="BAABHS010000005">
    <property type="protein sequence ID" value="GAA4955151.1"/>
    <property type="molecule type" value="Genomic_DNA"/>
</dbReference>
<dbReference type="Pfam" id="PF05199">
    <property type="entry name" value="GMC_oxred_C"/>
    <property type="match status" value="1"/>
</dbReference>
<feature type="domain" description="Glucose-methanol-choline oxidoreductase N-terminal" evidence="5">
    <location>
        <begin position="16"/>
        <end position="298"/>
    </location>
</feature>
<dbReference type="PIRSF" id="PIRSF000137">
    <property type="entry name" value="Alcohol_oxidase"/>
    <property type="match status" value="1"/>
</dbReference>
<sequence>MTGTPSGMPGASATADVVIVGAGSAGCVLAARLSEDPGRSVLLLEAGPDHRVAELPAELRTLSKPVAWPYNWGDKVASTGGRELNYARGRVVGGSSATNGAVALRPEPEDFASWPAALGWDRMLGYLNRIENDLDFGGDAYHGDAGPIPIVRHAEPDWTPLQHGFVTGCLDAGLEFCADHSRPGSTGVGPIPMNRNDRDRVSNVVAYLDPVRDRANLAVWGDCHVARLLVADGRVVGVECADGRIVHAGQVVLSAGVVQNPLLLWRSGIGPAAGIRGLGLDVVHELPAVGGNLTDHLVISYRAAVDPSSTPEGAPTLQTIARATAPGSDRRHDIQLTPVARRNPDGSREIEISVALQLPTGAGSITPSGAEVSDPARIVWPFAADPDNRARLRDGWRLAARVVAGSGLALDKAAVAADAEETDEVLDRLIDESHYAFYHGVGTCRMGDDASTSVADAELRVHGLDGLSIVDASVVPTVPRANTHLLVTALAELGAELIAARG</sequence>
<comment type="similarity">
    <text evidence="2">Belongs to the GMC oxidoreductase family.</text>
</comment>
<dbReference type="Pfam" id="PF00732">
    <property type="entry name" value="GMC_oxred_N"/>
    <property type="match status" value="1"/>
</dbReference>
<comment type="cofactor">
    <cofactor evidence="1">
        <name>FAD</name>
        <dbReference type="ChEBI" id="CHEBI:57692"/>
    </cofactor>
</comment>
<keyword evidence="8" id="KW-1185">Reference proteome</keyword>